<dbReference type="Proteomes" id="UP000790787">
    <property type="component" value="Chromosome 20"/>
</dbReference>
<organism evidence="1 2">
    <name type="scientific">Nicotiana tabacum</name>
    <name type="common">Common tobacco</name>
    <dbReference type="NCBI Taxonomy" id="4097"/>
    <lineage>
        <taxon>Eukaryota</taxon>
        <taxon>Viridiplantae</taxon>
        <taxon>Streptophyta</taxon>
        <taxon>Embryophyta</taxon>
        <taxon>Tracheophyta</taxon>
        <taxon>Spermatophyta</taxon>
        <taxon>Magnoliopsida</taxon>
        <taxon>eudicotyledons</taxon>
        <taxon>Gunneridae</taxon>
        <taxon>Pentapetalae</taxon>
        <taxon>asterids</taxon>
        <taxon>lamiids</taxon>
        <taxon>Solanales</taxon>
        <taxon>Solanaceae</taxon>
        <taxon>Nicotianoideae</taxon>
        <taxon>Nicotianeae</taxon>
        <taxon>Nicotiana</taxon>
    </lineage>
</organism>
<evidence type="ECO:0000313" key="2">
    <source>
        <dbReference type="RefSeq" id="XP_075096184.1"/>
    </source>
</evidence>
<reference evidence="2" key="2">
    <citation type="submission" date="2025-08" db="UniProtKB">
        <authorList>
            <consortium name="RefSeq"/>
        </authorList>
    </citation>
    <scope>IDENTIFICATION</scope>
    <source>
        <tissue evidence="2">Leaf</tissue>
    </source>
</reference>
<proteinExistence type="predicted"/>
<keyword evidence="1" id="KW-1185">Reference proteome</keyword>
<gene>
    <name evidence="2" type="primary">LOC142174299</name>
</gene>
<protein>
    <submittedName>
        <fullName evidence="2">Uncharacterized protein LOC142174299</fullName>
    </submittedName>
</protein>
<name>A0AC58TG30_TOBAC</name>
<dbReference type="RefSeq" id="XP_075096184.1">
    <property type="nucleotide sequence ID" value="XM_075240083.1"/>
</dbReference>
<evidence type="ECO:0000313" key="1">
    <source>
        <dbReference type="Proteomes" id="UP000790787"/>
    </source>
</evidence>
<sequence length="793" mass="89684">MVICPHHGIPDLMLGQRFYIGLSDSVKNIIDASADGAFLSKTWREGQGPLDKMAQNLGWITRNAPITPVVIGSNAKISERVDAYDSAIKNIEMQMGQISMSPNNRPHGTLPADTQVNPKDQVPKQLMAVSLRNGRDLDVEQERAREAREAETLISMPIELDESTKLIEVTVQPAQEESSIQMETEKEAEITQKPVVDVTADKDRSQMIGKKRPPAPFPQRLAKYQKEEQYKKFLEMLKQIQVNIPLIDALKEMPEYAKMMKDLMYRKFDFQDLATVTLTQTCSAVVTRLIAEKLSDPGSFTIPCTIGDFAFAKALCDLGASINLMPLAIYKRLETDDELLTIEDPLTACLMNLDEVKGEELAGWVMALEGRGLWDRNLEFEPLHLGNRETPPAKPSIEEPPKLELKPLPAHLRRMPFGLCNAPATFQRCMMDIFTDMVEDIMKVFMDDFSVVGNSFDECLVNLTRVLKRVAFEELKKRLVTTPIIVAPAWEQPFELMCDASDYAVGDVLGQHKDKVMHPIYYTSRTLSGAQLNYTVTEKEMLAVVFTFDKFRSYLIGSKVIVYTDHAAIRYLVDKKESKPYLICWVLPLQEFDLEICDCKGTENQVADHLSRLEGAENATESEDILETFIDEQLLATSVENMPWYADIANYLACGIEPYELSYACHASPYGGHFGGVRTTAKVLEDGFYWPTIFKDAHQWVKGCNECQRTGNISRRHEMPMNPIQQVEVFYVWGIDFMGPFVSSYGNKYILVAVDYVSKWVEVAAFPTNDSRVVGGVLEEEYIHPIRDSESHH</sequence>
<accession>A0AC58TG30</accession>
<reference evidence="1" key="1">
    <citation type="journal article" date="2014" name="Nat. Commun.">
        <title>The tobacco genome sequence and its comparison with those of tomato and potato.</title>
        <authorList>
            <person name="Sierro N."/>
            <person name="Battey J.N."/>
            <person name="Ouadi S."/>
            <person name="Bakaher N."/>
            <person name="Bovet L."/>
            <person name="Willig A."/>
            <person name="Goepfert S."/>
            <person name="Peitsch M.C."/>
            <person name="Ivanov N.V."/>
        </authorList>
    </citation>
    <scope>NUCLEOTIDE SEQUENCE [LARGE SCALE GENOMIC DNA]</scope>
</reference>